<keyword evidence="4" id="KW-1185">Reference proteome</keyword>
<evidence type="ECO:0000313" key="3">
    <source>
        <dbReference type="EMBL" id="EYB97331.1"/>
    </source>
</evidence>
<evidence type="ECO:0000259" key="2">
    <source>
        <dbReference type="Pfam" id="PF10328"/>
    </source>
</evidence>
<sequence>MSLQIDVKDEDRIAAAVIFITAFIGVVVNIFIAIYLPRLPLLRNSFGRLLQLQAIGDAIFSSVWALYFAPVLFFVLNSNWSAQSRETSSTGNCVSFM</sequence>
<feature type="domain" description="7TM GPCR serpentine receptor class x (Srx)" evidence="2">
    <location>
        <begin position="19"/>
        <end position="81"/>
    </location>
</feature>
<dbReference type="AlphaFoldDB" id="A0A016T3Y0"/>
<reference evidence="4" key="1">
    <citation type="journal article" date="2015" name="Nat. Genet.">
        <title>The genome and transcriptome of the zoonotic hookworm Ancylostoma ceylanicum identify infection-specific gene families.</title>
        <authorList>
            <person name="Schwarz E.M."/>
            <person name="Hu Y."/>
            <person name="Antoshechkin I."/>
            <person name="Miller M.M."/>
            <person name="Sternberg P.W."/>
            <person name="Aroian R.V."/>
        </authorList>
    </citation>
    <scope>NUCLEOTIDE SEQUENCE</scope>
    <source>
        <strain evidence="4">HY135</strain>
    </source>
</reference>
<dbReference type="OrthoDB" id="10611300at2759"/>
<keyword evidence="1" id="KW-0472">Membrane</keyword>
<dbReference type="PANTHER" id="PTHR23017">
    <property type="entry name" value="SERPENTINE RECEPTOR, CLASS X"/>
    <property type="match status" value="1"/>
</dbReference>
<organism evidence="3 4">
    <name type="scientific">Ancylostoma ceylanicum</name>
    <dbReference type="NCBI Taxonomy" id="53326"/>
    <lineage>
        <taxon>Eukaryota</taxon>
        <taxon>Metazoa</taxon>
        <taxon>Ecdysozoa</taxon>
        <taxon>Nematoda</taxon>
        <taxon>Chromadorea</taxon>
        <taxon>Rhabditida</taxon>
        <taxon>Rhabditina</taxon>
        <taxon>Rhabditomorpha</taxon>
        <taxon>Strongyloidea</taxon>
        <taxon>Ancylostomatidae</taxon>
        <taxon>Ancylostomatinae</taxon>
        <taxon>Ancylostoma</taxon>
    </lineage>
</organism>
<dbReference type="Proteomes" id="UP000024635">
    <property type="component" value="Unassembled WGS sequence"/>
</dbReference>
<dbReference type="PANTHER" id="PTHR23017:SF25">
    <property type="entry name" value="SERPENTINE RECEPTOR CLASS X 45"/>
    <property type="match status" value="1"/>
</dbReference>
<evidence type="ECO:0000256" key="1">
    <source>
        <dbReference type="SAM" id="Phobius"/>
    </source>
</evidence>
<feature type="transmembrane region" description="Helical" evidence="1">
    <location>
        <begin position="12"/>
        <end position="35"/>
    </location>
</feature>
<keyword evidence="1" id="KW-1133">Transmembrane helix</keyword>
<dbReference type="InterPro" id="IPR019430">
    <property type="entry name" value="7TM_GPCR_serpentine_rcpt_Srx"/>
</dbReference>
<keyword evidence="1" id="KW-0812">Transmembrane</keyword>
<accession>A0A016T3Y0</accession>
<protein>
    <recommendedName>
        <fullName evidence="2">7TM GPCR serpentine receptor class x (Srx) domain-containing protein</fullName>
    </recommendedName>
</protein>
<dbReference type="EMBL" id="JARK01001477">
    <property type="protein sequence ID" value="EYB97331.1"/>
    <property type="molecule type" value="Genomic_DNA"/>
</dbReference>
<dbReference type="Pfam" id="PF10328">
    <property type="entry name" value="7TM_GPCR_Srx"/>
    <property type="match status" value="1"/>
</dbReference>
<comment type="caution">
    <text evidence="3">The sequence shown here is derived from an EMBL/GenBank/DDBJ whole genome shotgun (WGS) entry which is preliminary data.</text>
</comment>
<name>A0A016T3Y0_9BILA</name>
<gene>
    <name evidence="3" type="primary">Acey_s0141.g2208</name>
    <name evidence="3" type="ORF">Y032_0141g2208</name>
</gene>
<proteinExistence type="predicted"/>
<evidence type="ECO:0000313" key="4">
    <source>
        <dbReference type="Proteomes" id="UP000024635"/>
    </source>
</evidence>
<feature type="transmembrane region" description="Helical" evidence="1">
    <location>
        <begin position="55"/>
        <end position="76"/>
    </location>
</feature>